<dbReference type="RefSeq" id="XP_024393788.1">
    <property type="nucleotide sequence ID" value="XM_024538020.2"/>
</dbReference>
<reference evidence="3 5" key="2">
    <citation type="journal article" date="2018" name="Plant J.">
        <title>The Physcomitrella patens chromosome-scale assembly reveals moss genome structure and evolution.</title>
        <authorList>
            <person name="Lang D."/>
            <person name="Ullrich K.K."/>
            <person name="Murat F."/>
            <person name="Fuchs J."/>
            <person name="Jenkins J."/>
            <person name="Haas F.B."/>
            <person name="Piednoel M."/>
            <person name="Gundlach H."/>
            <person name="Van Bel M."/>
            <person name="Meyberg R."/>
            <person name="Vives C."/>
            <person name="Morata J."/>
            <person name="Symeonidi A."/>
            <person name="Hiss M."/>
            <person name="Muchero W."/>
            <person name="Kamisugi Y."/>
            <person name="Saleh O."/>
            <person name="Blanc G."/>
            <person name="Decker E.L."/>
            <person name="van Gessel N."/>
            <person name="Grimwood J."/>
            <person name="Hayes R.D."/>
            <person name="Graham S.W."/>
            <person name="Gunter L.E."/>
            <person name="McDaniel S.F."/>
            <person name="Hoernstein S.N.W."/>
            <person name="Larsson A."/>
            <person name="Li F.W."/>
            <person name="Perroud P.F."/>
            <person name="Phillips J."/>
            <person name="Ranjan P."/>
            <person name="Rokshar D.S."/>
            <person name="Rothfels C.J."/>
            <person name="Schneider L."/>
            <person name="Shu S."/>
            <person name="Stevenson D.W."/>
            <person name="Thummler F."/>
            <person name="Tillich M."/>
            <person name="Villarreal Aguilar J.C."/>
            <person name="Widiez T."/>
            <person name="Wong G.K."/>
            <person name="Wymore A."/>
            <person name="Zhang Y."/>
            <person name="Zimmer A.D."/>
            <person name="Quatrano R.S."/>
            <person name="Mayer K.F.X."/>
            <person name="Goodstein D."/>
            <person name="Casacuberta J.M."/>
            <person name="Vandepoele K."/>
            <person name="Reski R."/>
            <person name="Cuming A.C."/>
            <person name="Tuskan G.A."/>
            <person name="Maumus F."/>
            <person name="Salse J."/>
            <person name="Schmutz J."/>
            <person name="Rensing S.A."/>
        </authorList>
    </citation>
    <scope>NUCLEOTIDE SEQUENCE [LARGE SCALE GENOMIC DNA]</scope>
    <source>
        <strain evidence="4 5">cv. Gransden 2004</strain>
    </source>
</reference>
<dbReference type="KEGG" id="ppp:112291064"/>
<feature type="compositionally biased region" description="Polar residues" evidence="1">
    <location>
        <begin position="99"/>
        <end position="109"/>
    </location>
</feature>
<reference evidence="3 5" key="1">
    <citation type="journal article" date="2008" name="Science">
        <title>The Physcomitrella genome reveals evolutionary insights into the conquest of land by plants.</title>
        <authorList>
            <person name="Rensing S."/>
            <person name="Lang D."/>
            <person name="Zimmer A."/>
            <person name="Terry A."/>
            <person name="Salamov A."/>
            <person name="Shapiro H."/>
            <person name="Nishiyama T."/>
            <person name="Perroud P.-F."/>
            <person name="Lindquist E."/>
            <person name="Kamisugi Y."/>
            <person name="Tanahashi T."/>
            <person name="Sakakibara K."/>
            <person name="Fujita T."/>
            <person name="Oishi K."/>
            <person name="Shin-I T."/>
            <person name="Kuroki Y."/>
            <person name="Toyoda A."/>
            <person name="Suzuki Y."/>
            <person name="Hashimoto A."/>
            <person name="Yamaguchi K."/>
            <person name="Sugano A."/>
            <person name="Kohara Y."/>
            <person name="Fujiyama A."/>
            <person name="Anterola A."/>
            <person name="Aoki S."/>
            <person name="Ashton N."/>
            <person name="Barbazuk W.B."/>
            <person name="Barker E."/>
            <person name="Bennetzen J."/>
            <person name="Bezanilla M."/>
            <person name="Blankenship R."/>
            <person name="Cho S.H."/>
            <person name="Dutcher S."/>
            <person name="Estelle M."/>
            <person name="Fawcett J.A."/>
            <person name="Gundlach H."/>
            <person name="Hanada K."/>
            <person name="Heyl A."/>
            <person name="Hicks K.A."/>
            <person name="Hugh J."/>
            <person name="Lohr M."/>
            <person name="Mayer K."/>
            <person name="Melkozernov A."/>
            <person name="Murata T."/>
            <person name="Nelson D."/>
            <person name="Pils B."/>
            <person name="Prigge M."/>
            <person name="Reiss B."/>
            <person name="Renner T."/>
            <person name="Rombauts S."/>
            <person name="Rushton P."/>
            <person name="Sanderfoot A."/>
            <person name="Schween G."/>
            <person name="Shiu S.-H."/>
            <person name="Stueber K."/>
            <person name="Theodoulou F.L."/>
            <person name="Tu H."/>
            <person name="Van de Peer Y."/>
            <person name="Verrier P.J."/>
            <person name="Waters E."/>
            <person name="Wood A."/>
            <person name="Yang L."/>
            <person name="Cove D."/>
            <person name="Cuming A."/>
            <person name="Hasebe M."/>
            <person name="Lucas S."/>
            <person name="Mishler D.B."/>
            <person name="Reski R."/>
            <person name="Grigoriev I."/>
            <person name="Quatrano R.S."/>
            <person name="Boore J.L."/>
        </authorList>
    </citation>
    <scope>NUCLEOTIDE SEQUENCE [LARGE SCALE GENOMIC DNA]</scope>
    <source>
        <strain evidence="4 5">cv. Gransden 2004</strain>
    </source>
</reference>
<evidence type="ECO:0000313" key="4">
    <source>
        <dbReference type="EnsemblPlants" id="Pp3c14_14180V3.1"/>
    </source>
</evidence>
<evidence type="ECO:0000256" key="1">
    <source>
        <dbReference type="SAM" id="MobiDB-lite"/>
    </source>
</evidence>
<dbReference type="EnsemblPlants" id="Pp3c14_14180V3.1">
    <property type="protein sequence ID" value="Pp3c14_14180V3.1"/>
    <property type="gene ID" value="Pp3c14_14180"/>
</dbReference>
<evidence type="ECO:0000313" key="5">
    <source>
        <dbReference type="Proteomes" id="UP000006727"/>
    </source>
</evidence>
<feature type="region of interest" description="Disordered" evidence="1">
    <location>
        <begin position="217"/>
        <end position="250"/>
    </location>
</feature>
<sequence>MAVMSIKVAIAIGIGSLFLLAISCFFCWGVKMLRHRTRTIGQIAATPEIPVILQVEHRIVLKKEKVDPFPVANPEVKASTLGMLDNCITREKFNDRSPNHQVVPSRSIYSNSPSAPSTPKPPTILPSWVHFNRPVPLPETAIVNSHPCAYDLEQCVDISLTFGTDIPVEKRHPSSSDRSVDSFSFGIPSADAFTFPELGGAAQNSWDAAPTIFRSSLRHSRSKGSTTGDSSDSSNSNPRTRYLRSSSMRSRLTTQFLDSSSFKRVAKEGYGHSQSHERYEHVTVDHQPSTVPQDQYPSDVSFILGSGNHNLRPSQTSTELLKVASSRNPYSKQLETSKSTRWERL</sequence>
<evidence type="ECO:0000313" key="3">
    <source>
        <dbReference type="EMBL" id="PNR41100.1"/>
    </source>
</evidence>
<evidence type="ECO:0000256" key="2">
    <source>
        <dbReference type="SAM" id="Phobius"/>
    </source>
</evidence>
<feature type="transmembrane region" description="Helical" evidence="2">
    <location>
        <begin position="6"/>
        <end position="28"/>
    </location>
</feature>
<gene>
    <name evidence="4" type="primary">LOC112291064</name>
    <name evidence="3" type="ORF">PHYPA_018503</name>
</gene>
<dbReference type="GeneID" id="112291064"/>
<accession>A0A2K1JHR7</accession>
<keyword evidence="2" id="KW-1133">Transmembrane helix</keyword>
<reference evidence="4" key="3">
    <citation type="submission" date="2020-12" db="UniProtKB">
        <authorList>
            <consortium name="EnsemblPlants"/>
        </authorList>
    </citation>
    <scope>IDENTIFICATION</scope>
</reference>
<dbReference type="PROSITE" id="PS51257">
    <property type="entry name" value="PROKAR_LIPOPROTEIN"/>
    <property type="match status" value="1"/>
</dbReference>
<feature type="region of interest" description="Disordered" evidence="1">
    <location>
        <begin position="95"/>
        <end position="121"/>
    </location>
</feature>
<keyword evidence="5" id="KW-1185">Reference proteome</keyword>
<feature type="compositionally biased region" description="Polar residues" evidence="1">
    <location>
        <begin position="325"/>
        <end position="337"/>
    </location>
</feature>
<keyword evidence="2" id="KW-0472">Membrane</keyword>
<dbReference type="AlphaFoldDB" id="A0A2K1JHR7"/>
<organism evidence="3">
    <name type="scientific">Physcomitrium patens</name>
    <name type="common">Spreading-leaved earth moss</name>
    <name type="synonym">Physcomitrella patens</name>
    <dbReference type="NCBI Taxonomy" id="3218"/>
    <lineage>
        <taxon>Eukaryota</taxon>
        <taxon>Viridiplantae</taxon>
        <taxon>Streptophyta</taxon>
        <taxon>Embryophyta</taxon>
        <taxon>Bryophyta</taxon>
        <taxon>Bryophytina</taxon>
        <taxon>Bryopsida</taxon>
        <taxon>Funariidae</taxon>
        <taxon>Funariales</taxon>
        <taxon>Funariaceae</taxon>
        <taxon>Physcomitrium</taxon>
    </lineage>
</organism>
<dbReference type="EMBL" id="ABEU02000014">
    <property type="protein sequence ID" value="PNR41100.1"/>
    <property type="molecule type" value="Genomic_DNA"/>
</dbReference>
<dbReference type="OrthoDB" id="9984778at2759"/>
<name>A0A2K1JHR7_PHYPA</name>
<dbReference type="Proteomes" id="UP000006727">
    <property type="component" value="Chromosome 14"/>
</dbReference>
<proteinExistence type="predicted"/>
<feature type="region of interest" description="Disordered" evidence="1">
    <location>
        <begin position="325"/>
        <end position="345"/>
    </location>
</feature>
<protein>
    <submittedName>
        <fullName evidence="3 4">Uncharacterized protein</fullName>
    </submittedName>
</protein>
<keyword evidence="2" id="KW-0812">Transmembrane</keyword>
<dbReference type="Gramene" id="Pp3c14_14180V3.1">
    <property type="protein sequence ID" value="Pp3c14_14180V3.1"/>
    <property type="gene ID" value="Pp3c14_14180"/>
</dbReference>
<feature type="compositionally biased region" description="Low complexity" evidence="1">
    <location>
        <begin position="223"/>
        <end position="250"/>
    </location>
</feature>